<dbReference type="AlphaFoldDB" id="A0AAU7M0Q6"/>
<evidence type="ECO:0000313" key="1">
    <source>
        <dbReference type="EMBL" id="XBP91070.1"/>
    </source>
</evidence>
<proteinExistence type="predicted"/>
<dbReference type="EMBL" id="CP159342">
    <property type="protein sequence ID" value="XCH71768.1"/>
    <property type="molecule type" value="Genomic_DNA"/>
</dbReference>
<evidence type="ECO:0008006" key="3">
    <source>
        <dbReference type="Google" id="ProtNLM"/>
    </source>
</evidence>
<dbReference type="EMBL" id="CP157762">
    <property type="protein sequence ID" value="XBP91070.1"/>
    <property type="molecule type" value="Genomic_DNA"/>
</dbReference>
<reference evidence="1" key="1">
    <citation type="submission" date="2024-01" db="EMBL/GenBank/DDBJ databases">
        <title>The genome sequence of Micromonospora mangrovi CCTCC AA 2012012.</title>
        <authorList>
            <person name="Gao J."/>
        </authorList>
    </citation>
    <scope>NUCLEOTIDE SEQUENCE</scope>
    <source>
        <strain evidence="1">CCTCC AA 2012012</strain>
    </source>
</reference>
<protein>
    <recommendedName>
        <fullName evidence="3">Ribosomal protein L7/L12 C-terminal domain-containing protein</fullName>
    </recommendedName>
</protein>
<reference evidence="2" key="2">
    <citation type="submission" date="2024-06" db="EMBL/GenBank/DDBJ databases">
        <title>Micromonospora mangrovi CCTCC AA 2012012 genome sequences.</title>
        <authorList>
            <person name="Gao J."/>
        </authorList>
    </citation>
    <scope>NUCLEOTIDE SEQUENCE</scope>
    <source>
        <strain evidence="2">CCTCC AA 2012012</strain>
    </source>
</reference>
<organism evidence="1">
    <name type="scientific">Micromonospora sp. CCTCC AA 2012012</name>
    <dbReference type="NCBI Taxonomy" id="3111921"/>
    <lineage>
        <taxon>Bacteria</taxon>
        <taxon>Bacillati</taxon>
        <taxon>Actinomycetota</taxon>
        <taxon>Actinomycetes</taxon>
        <taxon>Micromonosporales</taxon>
        <taxon>Micromonosporaceae</taxon>
        <taxon>Micromonospora</taxon>
    </lineage>
</organism>
<sequence length="95" mass="10612">MVITLLLVALLLLLIAQLADGRRRPPVEYRLEEVERRLRLVMDHLGVVDPGPELPEVWAHLGRGDRIKAIAAYRRATGADLRTAKAAVEALAVRR</sequence>
<name>A0AAU7M0Q6_9ACTN</name>
<gene>
    <name evidence="2" type="ORF">ABUL08_15480</name>
    <name evidence="1" type="ORF">VK199_15415</name>
</gene>
<accession>A0AAU7M0Q6</accession>
<evidence type="ECO:0000313" key="2">
    <source>
        <dbReference type="EMBL" id="XCH71768.1"/>
    </source>
</evidence>
<dbReference type="RefSeq" id="WP_350930620.1">
    <property type="nucleotide sequence ID" value="NZ_CP157762.1"/>
</dbReference>